<feature type="region of interest" description="Disordered" evidence="1">
    <location>
        <begin position="1"/>
        <end position="20"/>
    </location>
</feature>
<sequence>MPFAGQLAERHQLRGGSAGHAYVVRRPGSPLTSDAHITWSRREMAHCEVPRRVTFVPRLPRSAGGKVLKGDLRDR</sequence>
<dbReference type="Pfam" id="PF13193">
    <property type="entry name" value="AMP-binding_C"/>
    <property type="match status" value="1"/>
</dbReference>
<evidence type="ECO:0000313" key="3">
    <source>
        <dbReference type="EMBL" id="NJP51306.1"/>
    </source>
</evidence>
<dbReference type="SUPFAM" id="SSF56801">
    <property type="entry name" value="Acetyl-CoA synthetase-like"/>
    <property type="match status" value="1"/>
</dbReference>
<evidence type="ECO:0000259" key="2">
    <source>
        <dbReference type="Pfam" id="PF13193"/>
    </source>
</evidence>
<proteinExistence type="predicted"/>
<reference evidence="3 4" key="1">
    <citation type="submission" date="2020-03" db="EMBL/GenBank/DDBJ databases">
        <title>WGS of actinomycetes isolated from Thailand.</title>
        <authorList>
            <person name="Thawai C."/>
        </authorList>
    </citation>
    <scope>NUCLEOTIDE SEQUENCE [LARGE SCALE GENOMIC DNA]</scope>
    <source>
        <strain evidence="3 4">SBST2-5</strain>
    </source>
</reference>
<evidence type="ECO:0000313" key="4">
    <source>
        <dbReference type="Proteomes" id="UP000730591"/>
    </source>
</evidence>
<gene>
    <name evidence="3" type="ORF">HCJ93_14790</name>
</gene>
<dbReference type="Gene3D" id="3.30.300.30">
    <property type="match status" value="1"/>
</dbReference>
<dbReference type="InterPro" id="IPR045851">
    <property type="entry name" value="AMP-bd_C_sf"/>
</dbReference>
<dbReference type="EMBL" id="JAATEM010000016">
    <property type="protein sequence ID" value="NJP51306.1"/>
    <property type="molecule type" value="Genomic_DNA"/>
</dbReference>
<name>A0ABX1A798_9ACTN</name>
<feature type="domain" description="AMP-binding enzyme C-terminal" evidence="2">
    <location>
        <begin position="10"/>
        <end position="66"/>
    </location>
</feature>
<dbReference type="InterPro" id="IPR025110">
    <property type="entry name" value="AMP-bd_C"/>
</dbReference>
<keyword evidence="4" id="KW-1185">Reference proteome</keyword>
<organism evidence="3 4">
    <name type="scientific">Streptomyces composti</name>
    <dbReference type="NCBI Taxonomy" id="2720025"/>
    <lineage>
        <taxon>Bacteria</taxon>
        <taxon>Bacillati</taxon>
        <taxon>Actinomycetota</taxon>
        <taxon>Actinomycetes</taxon>
        <taxon>Kitasatosporales</taxon>
        <taxon>Streptomycetaceae</taxon>
        <taxon>Streptomyces</taxon>
    </lineage>
</organism>
<protein>
    <recommendedName>
        <fullName evidence="2">AMP-binding enzyme C-terminal domain-containing protein</fullName>
    </recommendedName>
</protein>
<accession>A0ABX1A798</accession>
<dbReference type="Proteomes" id="UP000730591">
    <property type="component" value="Unassembled WGS sequence"/>
</dbReference>
<evidence type="ECO:0000256" key="1">
    <source>
        <dbReference type="SAM" id="MobiDB-lite"/>
    </source>
</evidence>
<comment type="caution">
    <text evidence="3">The sequence shown here is derived from an EMBL/GenBank/DDBJ whole genome shotgun (WGS) entry which is preliminary data.</text>
</comment>